<feature type="transmembrane region" description="Helical" evidence="10">
    <location>
        <begin position="475"/>
        <end position="493"/>
    </location>
</feature>
<dbReference type="GO" id="GO:0006857">
    <property type="term" value="P:oligopeptide transport"/>
    <property type="evidence" value="ECO:0007669"/>
    <property type="project" value="InterPro"/>
</dbReference>
<dbReference type="InterPro" id="IPR036259">
    <property type="entry name" value="MFS_trans_sf"/>
</dbReference>
<sequence>MAGTYEQDGDAAGTFLGHPKGLFILFFVEMWERFSYYGMRGLLIFYLTKHFLFDREFALGILGAYVTLVYITPIIGGALADRYMGARRAVLLGGILLVIGHAGMAIEGSPVQQGEQADPLILNIFYLSLAFIIAGVGFLKANISTMVGFLYPKTDGRRDSAFTIFYMGINLGAFLGSLLCGFLGETFGWAYGFGAAGVGMLLGLVVFVLGRPQLRGAGEAPDEVKLTSPAFMGLSPQILIYLGTALMILIAWQLVRYQDTVNILLAITGGVALTFIIAKSVIQLDPHERDRIFAAILLILFQIMFWALFEQASSSLNLFTDEHVNRDLFGWEVPASMFQSLNAGFIILFAPVLAALWVRLSNKGRDPSAGMKFGLGLVQLGLGYVVLAWGAELDNGLVPMIFIVLIYLLHTTGELCLSPVGLSAMTRLSVPSMVGLMMGTWFLGSAGGNALSAIIAQEAAADGAKGGYVSAYWDMGYYAVGFGLFVMVISPLITKLMHLDTLKDDNVGDDLVGQRGVGEPQAGGMHPETRLAE</sequence>
<accession>A0AA97FAY8</accession>
<feature type="transmembrane region" description="Helical" evidence="10">
    <location>
        <begin position="397"/>
        <end position="422"/>
    </location>
</feature>
<evidence type="ECO:0000313" key="12">
    <source>
        <dbReference type="EMBL" id="WOE76522.1"/>
    </source>
</evidence>
<evidence type="ECO:0000256" key="10">
    <source>
        <dbReference type="SAM" id="Phobius"/>
    </source>
</evidence>
<dbReference type="KEGG" id="acoa:RB602_07350"/>
<feature type="transmembrane region" description="Helical" evidence="10">
    <location>
        <begin position="231"/>
        <end position="255"/>
    </location>
</feature>
<dbReference type="InterPro" id="IPR020846">
    <property type="entry name" value="MFS_dom"/>
</dbReference>
<organism evidence="12 13">
    <name type="scientific">Alterisphingorhabdus coralli</name>
    <dbReference type="NCBI Taxonomy" id="3071408"/>
    <lineage>
        <taxon>Bacteria</taxon>
        <taxon>Pseudomonadati</taxon>
        <taxon>Pseudomonadota</taxon>
        <taxon>Alphaproteobacteria</taxon>
        <taxon>Sphingomonadales</taxon>
        <taxon>Sphingomonadaceae</taxon>
        <taxon>Alterisphingorhabdus (ex Yan et al. 2024)</taxon>
    </lineage>
</organism>
<keyword evidence="2 8" id="KW-0813">Transport</keyword>
<keyword evidence="3" id="KW-1003">Cell membrane</keyword>
<feature type="region of interest" description="Disordered" evidence="9">
    <location>
        <begin position="511"/>
        <end position="533"/>
    </location>
</feature>
<keyword evidence="6 10" id="KW-1133">Transmembrane helix</keyword>
<dbReference type="Pfam" id="PF00854">
    <property type="entry name" value="PTR2"/>
    <property type="match status" value="1"/>
</dbReference>
<dbReference type="AlphaFoldDB" id="A0AA97FAY8"/>
<feature type="transmembrane region" description="Helical" evidence="10">
    <location>
        <begin position="190"/>
        <end position="210"/>
    </location>
</feature>
<evidence type="ECO:0000256" key="3">
    <source>
        <dbReference type="ARBA" id="ARBA00022475"/>
    </source>
</evidence>
<dbReference type="Proteomes" id="UP001302429">
    <property type="component" value="Chromosome"/>
</dbReference>
<dbReference type="PANTHER" id="PTHR23517:SF15">
    <property type="entry name" value="PROTON-DEPENDENT OLIGOPEPTIDE FAMILY TRANSPORT PROTEIN"/>
    <property type="match status" value="1"/>
</dbReference>
<dbReference type="NCBIfam" id="TIGR00924">
    <property type="entry name" value="yjdL_sub1_fam"/>
    <property type="match status" value="1"/>
</dbReference>
<dbReference type="InterPro" id="IPR000109">
    <property type="entry name" value="POT_fam"/>
</dbReference>
<gene>
    <name evidence="12" type="ORF">RB602_07350</name>
</gene>
<evidence type="ECO:0000256" key="7">
    <source>
        <dbReference type="ARBA" id="ARBA00023136"/>
    </source>
</evidence>
<protein>
    <submittedName>
        <fullName evidence="12">Peptide MFS transporter</fullName>
    </submittedName>
</protein>
<feature type="transmembrane region" description="Helical" evidence="10">
    <location>
        <begin position="434"/>
        <end position="455"/>
    </location>
</feature>
<dbReference type="SUPFAM" id="SSF103473">
    <property type="entry name" value="MFS general substrate transporter"/>
    <property type="match status" value="1"/>
</dbReference>
<dbReference type="InterPro" id="IPR050171">
    <property type="entry name" value="MFS_Transporters"/>
</dbReference>
<feature type="transmembrane region" description="Helical" evidence="10">
    <location>
        <begin position="163"/>
        <end position="184"/>
    </location>
</feature>
<keyword evidence="5" id="KW-0653">Protein transport</keyword>
<feature type="transmembrane region" description="Helical" evidence="10">
    <location>
        <begin position="126"/>
        <end position="151"/>
    </location>
</feature>
<evidence type="ECO:0000259" key="11">
    <source>
        <dbReference type="PROSITE" id="PS50850"/>
    </source>
</evidence>
<feature type="transmembrane region" description="Helical" evidence="10">
    <location>
        <begin position="58"/>
        <end position="80"/>
    </location>
</feature>
<evidence type="ECO:0000256" key="8">
    <source>
        <dbReference type="RuleBase" id="RU003755"/>
    </source>
</evidence>
<name>A0AA97FAY8_9SPHN</name>
<dbReference type="PROSITE" id="PS50850">
    <property type="entry name" value="MFS"/>
    <property type="match status" value="1"/>
</dbReference>
<dbReference type="GO" id="GO:0005886">
    <property type="term" value="C:plasma membrane"/>
    <property type="evidence" value="ECO:0007669"/>
    <property type="project" value="UniProtKB-SubCell"/>
</dbReference>
<feature type="transmembrane region" description="Helical" evidence="10">
    <location>
        <begin position="370"/>
        <end position="391"/>
    </location>
</feature>
<proteinExistence type="inferred from homology"/>
<dbReference type="InterPro" id="IPR005279">
    <property type="entry name" value="Dipep/tripep_permease"/>
</dbReference>
<reference evidence="12 13" key="1">
    <citation type="submission" date="2023-10" db="EMBL/GenBank/DDBJ databases">
        <title>Complete genome sequence of a Sphingomonadaceae bacterium.</title>
        <authorList>
            <person name="Yan C."/>
        </authorList>
    </citation>
    <scope>NUCLEOTIDE SEQUENCE [LARGE SCALE GENOMIC DNA]</scope>
    <source>
        <strain evidence="12 13">SCSIO 66989</strain>
    </source>
</reference>
<evidence type="ECO:0000256" key="1">
    <source>
        <dbReference type="ARBA" id="ARBA00004651"/>
    </source>
</evidence>
<evidence type="ECO:0000256" key="2">
    <source>
        <dbReference type="ARBA" id="ARBA00022448"/>
    </source>
</evidence>
<evidence type="ECO:0000313" key="13">
    <source>
        <dbReference type="Proteomes" id="UP001302429"/>
    </source>
</evidence>
<feature type="transmembrane region" description="Helical" evidence="10">
    <location>
        <begin position="89"/>
        <end position="106"/>
    </location>
</feature>
<evidence type="ECO:0000256" key="6">
    <source>
        <dbReference type="ARBA" id="ARBA00022989"/>
    </source>
</evidence>
<keyword evidence="5" id="KW-0571">Peptide transport</keyword>
<dbReference type="CDD" id="cd17346">
    <property type="entry name" value="MFS_DtpA_like"/>
    <property type="match status" value="1"/>
</dbReference>
<evidence type="ECO:0000256" key="5">
    <source>
        <dbReference type="ARBA" id="ARBA00022856"/>
    </source>
</evidence>
<dbReference type="PROSITE" id="PS01023">
    <property type="entry name" value="PTR2_2"/>
    <property type="match status" value="1"/>
</dbReference>
<comment type="subcellular location">
    <subcellularLocation>
        <location evidence="1">Cell membrane</location>
        <topology evidence="1">Multi-pass membrane protein</topology>
    </subcellularLocation>
    <subcellularLocation>
        <location evidence="8">Membrane</location>
        <topology evidence="8">Multi-pass membrane protein</topology>
    </subcellularLocation>
</comment>
<feature type="domain" description="Major facilitator superfamily (MFS) profile" evidence="11">
    <location>
        <begin position="1"/>
        <end position="215"/>
    </location>
</feature>
<keyword evidence="4 8" id="KW-0812">Transmembrane</keyword>
<dbReference type="GO" id="GO:1904680">
    <property type="term" value="F:peptide transmembrane transporter activity"/>
    <property type="evidence" value="ECO:0007669"/>
    <property type="project" value="InterPro"/>
</dbReference>
<evidence type="ECO:0000256" key="9">
    <source>
        <dbReference type="SAM" id="MobiDB-lite"/>
    </source>
</evidence>
<dbReference type="PANTHER" id="PTHR23517">
    <property type="entry name" value="RESISTANCE PROTEIN MDTM, PUTATIVE-RELATED-RELATED"/>
    <property type="match status" value="1"/>
</dbReference>
<dbReference type="RefSeq" id="WP_317084287.1">
    <property type="nucleotide sequence ID" value="NZ_CP136594.1"/>
</dbReference>
<dbReference type="InterPro" id="IPR018456">
    <property type="entry name" value="PTR2_symporter_CS"/>
</dbReference>
<comment type="similarity">
    <text evidence="8">Belongs to the major facilitator superfamily. Proton-dependent oligopeptide transporter (POT/PTR) (TC 2.A.17) family.</text>
</comment>
<feature type="transmembrane region" description="Helical" evidence="10">
    <location>
        <begin position="337"/>
        <end position="358"/>
    </location>
</feature>
<keyword evidence="13" id="KW-1185">Reference proteome</keyword>
<evidence type="ECO:0000256" key="4">
    <source>
        <dbReference type="ARBA" id="ARBA00022692"/>
    </source>
</evidence>
<feature type="transmembrane region" description="Helical" evidence="10">
    <location>
        <begin position="292"/>
        <end position="309"/>
    </location>
</feature>
<dbReference type="EMBL" id="CP136594">
    <property type="protein sequence ID" value="WOE76522.1"/>
    <property type="molecule type" value="Genomic_DNA"/>
</dbReference>
<feature type="transmembrane region" description="Helical" evidence="10">
    <location>
        <begin position="261"/>
        <end position="280"/>
    </location>
</feature>
<dbReference type="PROSITE" id="PS01022">
    <property type="entry name" value="PTR2_1"/>
    <property type="match status" value="1"/>
</dbReference>
<dbReference type="Gene3D" id="1.20.1250.20">
    <property type="entry name" value="MFS general substrate transporter like domains"/>
    <property type="match status" value="1"/>
</dbReference>
<keyword evidence="7 10" id="KW-0472">Membrane</keyword>